<dbReference type="Proteomes" id="UP000095705">
    <property type="component" value="Unassembled WGS sequence"/>
</dbReference>
<protein>
    <recommendedName>
        <fullName evidence="4">DUF3558 domain-containing protein</fullName>
    </recommendedName>
</protein>
<accession>A0A1E5PVM5</accession>
<dbReference type="STRING" id="36818.BGK67_21270"/>
<feature type="compositionally biased region" description="Acidic residues" evidence="1">
    <location>
        <begin position="1"/>
        <end position="11"/>
    </location>
</feature>
<evidence type="ECO:0008006" key="4">
    <source>
        <dbReference type="Google" id="ProtNLM"/>
    </source>
</evidence>
<dbReference type="EMBL" id="MEHK01000001">
    <property type="protein sequence ID" value="OEJ33523.1"/>
    <property type="molecule type" value="Genomic_DNA"/>
</dbReference>
<evidence type="ECO:0000256" key="1">
    <source>
        <dbReference type="SAM" id="MobiDB-lite"/>
    </source>
</evidence>
<organism evidence="2 3">
    <name type="scientific">Streptomyces subrutilus</name>
    <dbReference type="NCBI Taxonomy" id="36818"/>
    <lineage>
        <taxon>Bacteria</taxon>
        <taxon>Bacillati</taxon>
        <taxon>Actinomycetota</taxon>
        <taxon>Actinomycetes</taxon>
        <taxon>Kitasatosporales</taxon>
        <taxon>Streptomycetaceae</taxon>
        <taxon>Streptomyces</taxon>
    </lineage>
</organism>
<proteinExistence type="predicted"/>
<reference evidence="2 3" key="1">
    <citation type="submission" date="2016-08" db="EMBL/GenBank/DDBJ databases">
        <title>The complete genome of Streptomyces subrutilus 10-1-1.</title>
        <authorList>
            <person name="Chen X."/>
        </authorList>
    </citation>
    <scope>NUCLEOTIDE SEQUENCE [LARGE SCALE GENOMIC DNA]</scope>
    <source>
        <strain evidence="2 3">10-1-1</strain>
    </source>
</reference>
<feature type="region of interest" description="Disordered" evidence="1">
    <location>
        <begin position="1"/>
        <end position="32"/>
    </location>
</feature>
<evidence type="ECO:0000313" key="3">
    <source>
        <dbReference type="Proteomes" id="UP000095705"/>
    </source>
</evidence>
<gene>
    <name evidence="2" type="ORF">BGK67_21270</name>
</gene>
<sequence>MISEPELDGEWGPERPAETVEPGAGERPLRRPPARRWPWALGGAVLASAVWAGALAVQDRFSAAGPPIAYRHVDDLCTQVRLPALGAMAGEFEGGPERRGKSPALDWSYCEYTTPRTRGQAAYHAEVRVELHKKSDPEPEFGHGPVLGPFMEVEAVRPEKVPGLGEQALVSGLVRSPQIQVLDGGAVFTLSAQWWGEDADEEIDSDALRAAMIEDMRDLMDRLRK</sequence>
<dbReference type="RefSeq" id="WP_069921741.1">
    <property type="nucleotide sequence ID" value="NZ_MEHK01000001.1"/>
</dbReference>
<dbReference type="AlphaFoldDB" id="A0A1E5PVM5"/>
<keyword evidence="3" id="KW-1185">Reference proteome</keyword>
<comment type="caution">
    <text evidence="2">The sequence shown here is derived from an EMBL/GenBank/DDBJ whole genome shotgun (WGS) entry which is preliminary data.</text>
</comment>
<evidence type="ECO:0000313" key="2">
    <source>
        <dbReference type="EMBL" id="OEJ33523.1"/>
    </source>
</evidence>
<dbReference type="OrthoDB" id="4515152at2"/>
<name>A0A1E5PVM5_9ACTN</name>